<dbReference type="Proteomes" id="UP000236161">
    <property type="component" value="Unassembled WGS sequence"/>
</dbReference>
<keyword evidence="8 10" id="KW-0472">Membrane</keyword>
<evidence type="ECO:0000256" key="9">
    <source>
        <dbReference type="RuleBase" id="RU003346"/>
    </source>
</evidence>
<feature type="domain" description="Major facilitator superfamily (MFS) profile" evidence="11">
    <location>
        <begin position="36"/>
        <end position="490"/>
    </location>
</feature>
<evidence type="ECO:0000256" key="4">
    <source>
        <dbReference type="ARBA" id="ARBA00022597"/>
    </source>
</evidence>
<dbReference type="InterPro" id="IPR036259">
    <property type="entry name" value="MFS_trans_sf"/>
</dbReference>
<dbReference type="PROSITE" id="PS00216">
    <property type="entry name" value="SUGAR_TRANSPORT_1"/>
    <property type="match status" value="1"/>
</dbReference>
<feature type="transmembrane region" description="Helical" evidence="10">
    <location>
        <begin position="436"/>
        <end position="453"/>
    </location>
</feature>
<organism evidence="12 13">
    <name type="scientific">Apostasia shenzhenica</name>
    <dbReference type="NCBI Taxonomy" id="1088818"/>
    <lineage>
        <taxon>Eukaryota</taxon>
        <taxon>Viridiplantae</taxon>
        <taxon>Streptophyta</taxon>
        <taxon>Embryophyta</taxon>
        <taxon>Tracheophyta</taxon>
        <taxon>Spermatophyta</taxon>
        <taxon>Magnoliopsida</taxon>
        <taxon>Liliopsida</taxon>
        <taxon>Asparagales</taxon>
        <taxon>Orchidaceae</taxon>
        <taxon>Apostasioideae</taxon>
        <taxon>Apostasia</taxon>
    </lineage>
</organism>
<keyword evidence="6" id="KW-0769">Symport</keyword>
<feature type="transmembrane region" description="Helical" evidence="10">
    <location>
        <begin position="92"/>
        <end position="110"/>
    </location>
</feature>
<feature type="transmembrane region" description="Helical" evidence="10">
    <location>
        <begin position="298"/>
        <end position="319"/>
    </location>
</feature>
<dbReference type="NCBIfam" id="TIGR00879">
    <property type="entry name" value="SP"/>
    <property type="match status" value="1"/>
</dbReference>
<feature type="transmembrane region" description="Helical" evidence="10">
    <location>
        <begin position="465"/>
        <end position="487"/>
    </location>
</feature>
<evidence type="ECO:0000256" key="3">
    <source>
        <dbReference type="ARBA" id="ARBA00022448"/>
    </source>
</evidence>
<evidence type="ECO:0000313" key="12">
    <source>
        <dbReference type="EMBL" id="PKA46445.1"/>
    </source>
</evidence>
<evidence type="ECO:0000259" key="11">
    <source>
        <dbReference type="PROSITE" id="PS50850"/>
    </source>
</evidence>
<dbReference type="FunFam" id="1.20.1250.20:FF:000002">
    <property type="entry name" value="Sugar transport protein 13"/>
    <property type="match status" value="1"/>
</dbReference>
<dbReference type="GO" id="GO:0015293">
    <property type="term" value="F:symporter activity"/>
    <property type="evidence" value="ECO:0007669"/>
    <property type="project" value="UniProtKB-KW"/>
</dbReference>
<evidence type="ECO:0000256" key="2">
    <source>
        <dbReference type="ARBA" id="ARBA00010992"/>
    </source>
</evidence>
<comment type="subcellular location">
    <subcellularLocation>
        <location evidence="1">Membrane</location>
        <topology evidence="1">Multi-pass membrane protein</topology>
    </subcellularLocation>
</comment>
<reference evidence="12 13" key="1">
    <citation type="journal article" date="2017" name="Nature">
        <title>The Apostasia genome and the evolution of orchids.</title>
        <authorList>
            <person name="Zhang G.Q."/>
            <person name="Liu K.W."/>
            <person name="Li Z."/>
            <person name="Lohaus R."/>
            <person name="Hsiao Y.Y."/>
            <person name="Niu S.C."/>
            <person name="Wang J.Y."/>
            <person name="Lin Y.C."/>
            <person name="Xu Q."/>
            <person name="Chen L.J."/>
            <person name="Yoshida K."/>
            <person name="Fujiwara S."/>
            <person name="Wang Z.W."/>
            <person name="Zhang Y.Q."/>
            <person name="Mitsuda N."/>
            <person name="Wang M."/>
            <person name="Liu G.H."/>
            <person name="Pecoraro L."/>
            <person name="Huang H.X."/>
            <person name="Xiao X.J."/>
            <person name="Lin M."/>
            <person name="Wu X.Y."/>
            <person name="Wu W.L."/>
            <person name="Chen Y.Y."/>
            <person name="Chang S.B."/>
            <person name="Sakamoto S."/>
            <person name="Ohme-Takagi M."/>
            <person name="Yagi M."/>
            <person name="Zeng S.J."/>
            <person name="Shen C.Y."/>
            <person name="Yeh C.M."/>
            <person name="Luo Y.B."/>
            <person name="Tsai W.C."/>
            <person name="Van de Peer Y."/>
            <person name="Liu Z.J."/>
        </authorList>
    </citation>
    <scope>NUCLEOTIDE SEQUENCE [LARGE SCALE GENOMIC DNA]</scope>
    <source>
        <strain evidence="13">cv. Shenzhen</strain>
        <tissue evidence="12">Stem</tissue>
    </source>
</reference>
<dbReference type="SUPFAM" id="SSF103473">
    <property type="entry name" value="MFS general substrate transporter"/>
    <property type="match status" value="1"/>
</dbReference>
<dbReference type="InterPro" id="IPR045262">
    <property type="entry name" value="STP/PLT_plant"/>
</dbReference>
<dbReference type="PROSITE" id="PS50850">
    <property type="entry name" value="MFS"/>
    <property type="match status" value="1"/>
</dbReference>
<dbReference type="GO" id="GO:0016020">
    <property type="term" value="C:membrane"/>
    <property type="evidence" value="ECO:0007669"/>
    <property type="project" value="UniProtKB-SubCell"/>
</dbReference>
<evidence type="ECO:0000256" key="1">
    <source>
        <dbReference type="ARBA" id="ARBA00004141"/>
    </source>
</evidence>
<evidence type="ECO:0000256" key="10">
    <source>
        <dbReference type="SAM" id="Phobius"/>
    </source>
</evidence>
<feature type="transmembrane region" description="Helical" evidence="10">
    <location>
        <begin position="210"/>
        <end position="232"/>
    </location>
</feature>
<dbReference type="STRING" id="1088818.A0A2H9ZT26"/>
<feature type="transmembrane region" description="Helical" evidence="10">
    <location>
        <begin position="364"/>
        <end position="384"/>
    </location>
</feature>
<keyword evidence="3 9" id="KW-0813">Transport</keyword>
<dbReference type="InterPro" id="IPR003663">
    <property type="entry name" value="Sugar/inositol_transpt"/>
</dbReference>
<gene>
    <name evidence="12" type="primary">HEX6</name>
    <name evidence="12" type="ORF">AXF42_Ash012577</name>
</gene>
<dbReference type="PROSITE" id="PS00217">
    <property type="entry name" value="SUGAR_TRANSPORT_2"/>
    <property type="match status" value="1"/>
</dbReference>
<keyword evidence="5 10" id="KW-0812">Transmembrane</keyword>
<keyword evidence="4" id="KW-0762">Sugar transport</keyword>
<comment type="similarity">
    <text evidence="2 9">Belongs to the major facilitator superfamily. Sugar transporter (TC 2.A.1.1) family.</text>
</comment>
<feature type="transmembrane region" description="Helical" evidence="10">
    <location>
        <begin position="396"/>
        <end position="424"/>
    </location>
</feature>
<evidence type="ECO:0000256" key="7">
    <source>
        <dbReference type="ARBA" id="ARBA00022989"/>
    </source>
</evidence>
<keyword evidence="13" id="KW-1185">Reference proteome</keyword>
<dbReference type="PANTHER" id="PTHR23500:SF30">
    <property type="entry name" value="SUGAR TRANSPORT PROTEIN 3"/>
    <property type="match status" value="1"/>
</dbReference>
<name>A0A2H9ZT26_9ASPA</name>
<feature type="transmembrane region" description="Helical" evidence="10">
    <location>
        <begin position="122"/>
        <end position="141"/>
    </location>
</feature>
<dbReference type="PRINTS" id="PR00171">
    <property type="entry name" value="SUGRTRNSPORT"/>
</dbReference>
<evidence type="ECO:0000256" key="8">
    <source>
        <dbReference type="ARBA" id="ARBA00023136"/>
    </source>
</evidence>
<sequence length="529" mass="57745">MEASFAESLSPKSIAVSPDRRHDASGGRITAFIVLSSLVAASGGVLFGYDIGISGGVSATESFLRRFFPDVYERAKSDTKISNYCKFNSEKLTTFTSSLYLAGLVASLFASRITDRYGRRTSMIAGGALFLAGSAMGGAAVNVEMLILSRILLGFGIGFTNQSIPLYLSEMSPPKHRGALTGGFDIWVSFGILVANLVNYGTQKIEAGWGWRLSLSLAGLPAALLTVGTIFLPETPSSIIQQGSDLAIARRVLQKIRGTADVNNELQILVASVAEASNAIKEENPIRKIFRRSYRPHLIMALAIPFFQQVTGINAVNFYAPVMFRTIGQKESASLMSAVITRVVSLSCTLAASLVAVDRLGRRALFVTGGLIMMASHLVLGLVLEAELHDQGKVSAGYAYLILVMICTFVGGFGWSWGPLAWLVTSEIFPLEIRSAGQSIVVAVNFLSTFAVAQSMLELLCRMRAGIFFMFGSGLLLMTLFIYFFLWETNGVPLYRMGSVWKKHWFWKRFASPNRAGDEEHRNRTRDDH</sequence>
<dbReference type="GO" id="GO:0015145">
    <property type="term" value="F:monosaccharide transmembrane transporter activity"/>
    <property type="evidence" value="ECO:0007669"/>
    <property type="project" value="InterPro"/>
</dbReference>
<evidence type="ECO:0000256" key="6">
    <source>
        <dbReference type="ARBA" id="ARBA00022847"/>
    </source>
</evidence>
<dbReference type="Gene3D" id="1.20.1250.20">
    <property type="entry name" value="MFS general substrate transporter like domains"/>
    <property type="match status" value="1"/>
</dbReference>
<dbReference type="AlphaFoldDB" id="A0A2H9ZT26"/>
<keyword evidence="7 10" id="KW-1133">Transmembrane helix</keyword>
<dbReference type="OrthoDB" id="5296287at2759"/>
<dbReference type="PANTHER" id="PTHR23500">
    <property type="entry name" value="SOLUTE CARRIER FAMILY 2, FACILITATED GLUCOSE TRANSPORTER"/>
    <property type="match status" value="1"/>
</dbReference>
<feature type="transmembrane region" description="Helical" evidence="10">
    <location>
        <begin position="339"/>
        <end position="357"/>
    </location>
</feature>
<dbReference type="CDD" id="cd17361">
    <property type="entry name" value="MFS_STP"/>
    <property type="match status" value="1"/>
</dbReference>
<dbReference type="EMBL" id="KZ454132">
    <property type="protein sequence ID" value="PKA46445.1"/>
    <property type="molecule type" value="Genomic_DNA"/>
</dbReference>
<dbReference type="Pfam" id="PF00083">
    <property type="entry name" value="Sugar_tr"/>
    <property type="match status" value="1"/>
</dbReference>
<dbReference type="InterPro" id="IPR044778">
    <property type="entry name" value="MFS_STP/MST-like_plant"/>
</dbReference>
<dbReference type="InterPro" id="IPR005829">
    <property type="entry name" value="Sugar_transporter_CS"/>
</dbReference>
<dbReference type="InterPro" id="IPR005828">
    <property type="entry name" value="MFS_sugar_transport-like"/>
</dbReference>
<dbReference type="InterPro" id="IPR020846">
    <property type="entry name" value="MFS_dom"/>
</dbReference>
<accession>A0A2H9ZT26</accession>
<feature type="transmembrane region" description="Helical" evidence="10">
    <location>
        <begin position="180"/>
        <end position="198"/>
    </location>
</feature>
<evidence type="ECO:0000313" key="13">
    <source>
        <dbReference type="Proteomes" id="UP000236161"/>
    </source>
</evidence>
<evidence type="ECO:0000256" key="5">
    <source>
        <dbReference type="ARBA" id="ARBA00022692"/>
    </source>
</evidence>
<proteinExistence type="inferred from homology"/>
<feature type="transmembrane region" description="Helical" evidence="10">
    <location>
        <begin position="29"/>
        <end position="49"/>
    </location>
</feature>
<protein>
    <submittedName>
        <fullName evidence="12">Hexose carrier protein HEX6</fullName>
    </submittedName>
</protein>